<sequence length="78" mass="8407">MVKCMYFRIVSIHSCGQTGTGRPQGVSAKHLASGCSCPPIPLPCHSLASSSMPPDLCTYITTNWSRTRQLANAVEKEP</sequence>
<organism evidence="1 2">
    <name type="scientific">Goodea atripinnis</name>
    <dbReference type="NCBI Taxonomy" id="208336"/>
    <lineage>
        <taxon>Eukaryota</taxon>
        <taxon>Metazoa</taxon>
        <taxon>Chordata</taxon>
        <taxon>Craniata</taxon>
        <taxon>Vertebrata</taxon>
        <taxon>Euteleostomi</taxon>
        <taxon>Actinopterygii</taxon>
        <taxon>Neopterygii</taxon>
        <taxon>Teleostei</taxon>
        <taxon>Neoteleostei</taxon>
        <taxon>Acanthomorphata</taxon>
        <taxon>Ovalentaria</taxon>
        <taxon>Atherinomorphae</taxon>
        <taxon>Cyprinodontiformes</taxon>
        <taxon>Goodeidae</taxon>
        <taxon>Goodea</taxon>
    </lineage>
</organism>
<proteinExistence type="predicted"/>
<keyword evidence="2" id="KW-1185">Reference proteome</keyword>
<evidence type="ECO:0000313" key="2">
    <source>
        <dbReference type="Proteomes" id="UP001476798"/>
    </source>
</evidence>
<reference evidence="1 2" key="1">
    <citation type="submission" date="2021-06" db="EMBL/GenBank/DDBJ databases">
        <authorList>
            <person name="Palmer J.M."/>
        </authorList>
    </citation>
    <scope>NUCLEOTIDE SEQUENCE [LARGE SCALE GENOMIC DNA]</scope>
    <source>
        <strain evidence="1 2">GA_2019</strain>
        <tissue evidence="1">Muscle</tissue>
    </source>
</reference>
<dbReference type="Proteomes" id="UP001476798">
    <property type="component" value="Unassembled WGS sequence"/>
</dbReference>
<gene>
    <name evidence="1" type="ORF">GOODEAATRI_013035</name>
</gene>
<dbReference type="EMBL" id="JAHRIO010020849">
    <property type="protein sequence ID" value="MEQ2165055.1"/>
    <property type="molecule type" value="Genomic_DNA"/>
</dbReference>
<comment type="caution">
    <text evidence="1">The sequence shown here is derived from an EMBL/GenBank/DDBJ whole genome shotgun (WGS) entry which is preliminary data.</text>
</comment>
<protein>
    <submittedName>
        <fullName evidence="1">Uncharacterized protein</fullName>
    </submittedName>
</protein>
<name>A0ABV0N0Y0_9TELE</name>
<evidence type="ECO:0000313" key="1">
    <source>
        <dbReference type="EMBL" id="MEQ2165055.1"/>
    </source>
</evidence>
<accession>A0ABV0N0Y0</accession>